<proteinExistence type="predicted"/>
<dbReference type="Proteomes" id="UP000887575">
    <property type="component" value="Unassembled WGS sequence"/>
</dbReference>
<reference evidence="2" key="1">
    <citation type="submission" date="2024-02" db="UniProtKB">
        <authorList>
            <consortium name="WormBaseParasite"/>
        </authorList>
    </citation>
    <scope>IDENTIFICATION</scope>
</reference>
<evidence type="ECO:0000313" key="2">
    <source>
        <dbReference type="WBParaSite" id="MBELARI_LOCUS5823"/>
    </source>
</evidence>
<dbReference type="AlphaFoldDB" id="A0AAF3JA33"/>
<organism evidence="1 2">
    <name type="scientific">Mesorhabditis belari</name>
    <dbReference type="NCBI Taxonomy" id="2138241"/>
    <lineage>
        <taxon>Eukaryota</taxon>
        <taxon>Metazoa</taxon>
        <taxon>Ecdysozoa</taxon>
        <taxon>Nematoda</taxon>
        <taxon>Chromadorea</taxon>
        <taxon>Rhabditida</taxon>
        <taxon>Rhabditina</taxon>
        <taxon>Rhabditomorpha</taxon>
        <taxon>Rhabditoidea</taxon>
        <taxon>Rhabditidae</taxon>
        <taxon>Mesorhabditinae</taxon>
        <taxon>Mesorhabditis</taxon>
    </lineage>
</organism>
<evidence type="ECO:0000313" key="1">
    <source>
        <dbReference type="Proteomes" id="UP000887575"/>
    </source>
</evidence>
<protein>
    <submittedName>
        <fullName evidence="2">Uncharacterized protein</fullName>
    </submittedName>
</protein>
<dbReference type="WBParaSite" id="MBELARI_LOCUS5823">
    <property type="protein sequence ID" value="MBELARI_LOCUS5823"/>
    <property type="gene ID" value="MBELARI_LOCUS5823"/>
</dbReference>
<keyword evidence="1" id="KW-1185">Reference proteome</keyword>
<name>A0AAF3JA33_9BILA</name>
<sequence>MPLYKSPVRHWLKIRLISTSRASTSAFKSINTRSNFCTLETVKRMKSHLLSVLFAVSLLLVVEGQWGPYYGPYGGMGPMGGFYGPPMWQRPYMRPYMARRPGFNGMGALQGAMMGAMMGMMGK</sequence>
<accession>A0AAF3JA33</accession>